<proteinExistence type="inferred from homology"/>
<reference evidence="2 3" key="1">
    <citation type="submission" date="2018-07" db="EMBL/GenBank/DDBJ databases">
        <title>Genomic Encyclopedia of Type Strains, Phase III (KMG-III): the genomes of soil and plant-associated and newly described type strains.</title>
        <authorList>
            <person name="Whitman W."/>
        </authorList>
    </citation>
    <scope>NUCLEOTIDE SEQUENCE [LARGE SCALE GENOMIC DNA]</scope>
    <source>
        <strain evidence="2 3">CECT 8488</strain>
    </source>
</reference>
<keyword evidence="3" id="KW-1185">Reference proteome</keyword>
<dbReference type="Pfam" id="PF17074">
    <property type="entry name" value="Darcynin"/>
    <property type="match status" value="1"/>
</dbReference>
<evidence type="ECO:0000256" key="1">
    <source>
        <dbReference type="ARBA" id="ARBA00006869"/>
    </source>
</evidence>
<sequence length="111" mass="13199">MDPKMTVFMLINATPAWLRLSRAERNRITEDEMLPLLWEYGIEMRFYDSEAFSGRCSDIAVFETKQLNRYQFFMDALRDSSFFTEPWFTLVDIIPAIEDGYKQFEAMRNNG</sequence>
<dbReference type="AlphaFoldDB" id="A0A3D9HS45"/>
<name>A0A3D9HS45_9PROT</name>
<protein>
    <submittedName>
        <fullName evidence="2">Darcynin-like uncharacterized protein</fullName>
    </submittedName>
</protein>
<accession>A0A3D9HS45</accession>
<evidence type="ECO:0000313" key="3">
    <source>
        <dbReference type="Proteomes" id="UP000256845"/>
    </source>
</evidence>
<organism evidence="2 3">
    <name type="scientific">Aestuariispira insulae</name>
    <dbReference type="NCBI Taxonomy" id="1461337"/>
    <lineage>
        <taxon>Bacteria</taxon>
        <taxon>Pseudomonadati</taxon>
        <taxon>Pseudomonadota</taxon>
        <taxon>Alphaproteobacteria</taxon>
        <taxon>Rhodospirillales</taxon>
        <taxon>Kiloniellaceae</taxon>
        <taxon>Aestuariispira</taxon>
    </lineage>
</organism>
<evidence type="ECO:0000313" key="2">
    <source>
        <dbReference type="EMBL" id="RED52317.1"/>
    </source>
</evidence>
<comment type="caution">
    <text evidence="2">The sequence shown here is derived from an EMBL/GenBank/DDBJ whole genome shotgun (WGS) entry which is preliminary data.</text>
</comment>
<dbReference type="RefSeq" id="WP_115935862.1">
    <property type="nucleotide sequence ID" value="NZ_QRDW01000002.1"/>
</dbReference>
<dbReference type="Proteomes" id="UP000256845">
    <property type="component" value="Unassembled WGS sequence"/>
</dbReference>
<gene>
    <name evidence="2" type="ORF">DFP90_102337</name>
</gene>
<comment type="similarity">
    <text evidence="1">Belongs to the darcynin family.</text>
</comment>
<dbReference type="EMBL" id="QRDW01000002">
    <property type="protein sequence ID" value="RED52317.1"/>
    <property type="molecule type" value="Genomic_DNA"/>
</dbReference>
<dbReference type="OrthoDB" id="73186at2"/>
<dbReference type="InterPro" id="IPR031409">
    <property type="entry name" value="Darcynin"/>
</dbReference>